<keyword evidence="3" id="KW-1185">Reference proteome</keyword>
<dbReference type="AlphaFoldDB" id="A0A2J6TVT7"/>
<feature type="non-terminal residue" evidence="2">
    <location>
        <position position="1"/>
    </location>
</feature>
<evidence type="ECO:0000313" key="2">
    <source>
        <dbReference type="EMBL" id="PMD67130.1"/>
    </source>
</evidence>
<organism evidence="2 3">
    <name type="scientific">Hyaloscypha bicolor E</name>
    <dbReference type="NCBI Taxonomy" id="1095630"/>
    <lineage>
        <taxon>Eukaryota</taxon>
        <taxon>Fungi</taxon>
        <taxon>Dikarya</taxon>
        <taxon>Ascomycota</taxon>
        <taxon>Pezizomycotina</taxon>
        <taxon>Leotiomycetes</taxon>
        <taxon>Helotiales</taxon>
        <taxon>Hyaloscyphaceae</taxon>
        <taxon>Hyaloscypha</taxon>
        <taxon>Hyaloscypha bicolor</taxon>
    </lineage>
</organism>
<dbReference type="Proteomes" id="UP000235371">
    <property type="component" value="Unassembled WGS sequence"/>
</dbReference>
<accession>A0A2J6TVT7</accession>
<dbReference type="GeneID" id="36585693"/>
<feature type="region of interest" description="Disordered" evidence="1">
    <location>
        <begin position="1"/>
        <end position="75"/>
    </location>
</feature>
<dbReference type="InParanoid" id="A0A2J6TVT7"/>
<gene>
    <name evidence="2" type="ORF">K444DRAFT_578502</name>
</gene>
<proteinExistence type="predicted"/>
<feature type="compositionally biased region" description="Basic residues" evidence="1">
    <location>
        <begin position="1"/>
        <end position="13"/>
    </location>
</feature>
<reference evidence="2 3" key="1">
    <citation type="submission" date="2016-04" db="EMBL/GenBank/DDBJ databases">
        <title>A degradative enzymes factory behind the ericoid mycorrhizal symbiosis.</title>
        <authorList>
            <consortium name="DOE Joint Genome Institute"/>
            <person name="Martino E."/>
            <person name="Morin E."/>
            <person name="Grelet G."/>
            <person name="Kuo A."/>
            <person name="Kohler A."/>
            <person name="Daghino S."/>
            <person name="Barry K."/>
            <person name="Choi C."/>
            <person name="Cichocki N."/>
            <person name="Clum A."/>
            <person name="Copeland A."/>
            <person name="Hainaut M."/>
            <person name="Haridas S."/>
            <person name="Labutti K."/>
            <person name="Lindquist E."/>
            <person name="Lipzen A."/>
            <person name="Khouja H.-R."/>
            <person name="Murat C."/>
            <person name="Ohm R."/>
            <person name="Olson A."/>
            <person name="Spatafora J."/>
            <person name="Veneault-Fourrey C."/>
            <person name="Henrissat B."/>
            <person name="Grigoriev I."/>
            <person name="Martin F."/>
            <person name="Perotto S."/>
        </authorList>
    </citation>
    <scope>NUCLEOTIDE SEQUENCE [LARGE SCALE GENOMIC DNA]</scope>
    <source>
        <strain evidence="2 3">E</strain>
    </source>
</reference>
<dbReference type="EMBL" id="KZ613740">
    <property type="protein sequence ID" value="PMD67130.1"/>
    <property type="molecule type" value="Genomic_DNA"/>
</dbReference>
<evidence type="ECO:0000313" key="3">
    <source>
        <dbReference type="Proteomes" id="UP000235371"/>
    </source>
</evidence>
<evidence type="ECO:0000256" key="1">
    <source>
        <dbReference type="SAM" id="MobiDB-lite"/>
    </source>
</evidence>
<dbReference type="RefSeq" id="XP_024744034.1">
    <property type="nucleotide sequence ID" value="XM_024877616.1"/>
</dbReference>
<protein>
    <submittedName>
        <fullName evidence="2">Uncharacterized protein</fullName>
    </submittedName>
</protein>
<feature type="compositionally biased region" description="Polar residues" evidence="1">
    <location>
        <begin position="20"/>
        <end position="39"/>
    </location>
</feature>
<name>A0A2J6TVT7_9HELO</name>
<sequence>TTQRRTQRTPGPKRSRETSSRLQYSSHGPTPTRPASGQAPSLLELQPDRGPPTPLQLQLQRSKQHRDESPLPSALCHLPSASLQHLRGLATLIHLPIHPELHSSASAHSARLEHPRKALHPCSGATRRRDLHHRAGDYRYGHFSSRTTGSIR</sequence>
<feature type="region of interest" description="Disordered" evidence="1">
    <location>
        <begin position="106"/>
        <end position="130"/>
    </location>
</feature>